<dbReference type="AlphaFoldDB" id="A0A2U8QWI0"/>
<dbReference type="KEGG" id="fse:DI487_10055"/>
<reference evidence="1 2" key="1">
    <citation type="submission" date="2018-05" db="EMBL/GenBank/DDBJ databases">
        <title>Flavobacterium sp. MEBiC07310.</title>
        <authorList>
            <person name="Baek K."/>
        </authorList>
    </citation>
    <scope>NUCLEOTIDE SEQUENCE [LARGE SCALE GENOMIC DNA]</scope>
    <source>
        <strain evidence="1 2">MEBiC07310</strain>
    </source>
</reference>
<sequence>MAINPNCGEVISIDAAKKLINAFKVKYPNEIQCSFVGIEKVNLILNQEGCMGIRLYNGYDEDLERFSPVLIGVDAEGNDMTAVIIDRTAPCPPDCDTNSLLNN</sequence>
<evidence type="ECO:0000313" key="1">
    <source>
        <dbReference type="EMBL" id="AWM14155.1"/>
    </source>
</evidence>
<organism evidence="1 2">
    <name type="scientific">Flavobacterium sediminis</name>
    <dbReference type="NCBI Taxonomy" id="2201181"/>
    <lineage>
        <taxon>Bacteria</taxon>
        <taxon>Pseudomonadati</taxon>
        <taxon>Bacteroidota</taxon>
        <taxon>Flavobacteriia</taxon>
        <taxon>Flavobacteriales</taxon>
        <taxon>Flavobacteriaceae</taxon>
        <taxon>Flavobacterium</taxon>
    </lineage>
</organism>
<accession>A0A2U8QWI0</accession>
<proteinExistence type="predicted"/>
<dbReference type="EMBL" id="CP029463">
    <property type="protein sequence ID" value="AWM14155.1"/>
    <property type="molecule type" value="Genomic_DNA"/>
</dbReference>
<dbReference type="RefSeq" id="WP_109569521.1">
    <property type="nucleotide sequence ID" value="NZ_CP029463.1"/>
</dbReference>
<dbReference type="Proteomes" id="UP000245429">
    <property type="component" value="Chromosome"/>
</dbReference>
<evidence type="ECO:0000313" key="2">
    <source>
        <dbReference type="Proteomes" id="UP000245429"/>
    </source>
</evidence>
<name>A0A2U8QWI0_9FLAO</name>
<keyword evidence="2" id="KW-1185">Reference proteome</keyword>
<protein>
    <submittedName>
        <fullName evidence="1">Uncharacterized protein</fullName>
    </submittedName>
</protein>
<gene>
    <name evidence="1" type="ORF">DI487_10055</name>
</gene>
<dbReference type="OrthoDB" id="661524at2"/>